<dbReference type="GO" id="GO:0005886">
    <property type="term" value="C:plasma membrane"/>
    <property type="evidence" value="ECO:0007669"/>
    <property type="project" value="UniProtKB-SubCell"/>
</dbReference>
<dbReference type="AlphaFoldDB" id="A0A133VLY2"/>
<comment type="subcellular location">
    <subcellularLocation>
        <location evidence="1">Cell membrane</location>
        <topology evidence="1">Multi-pass membrane protein</topology>
    </subcellularLocation>
</comment>
<evidence type="ECO:0000256" key="2">
    <source>
        <dbReference type="ARBA" id="ARBA00022475"/>
    </source>
</evidence>
<keyword evidence="3 6" id="KW-0812">Transmembrane</keyword>
<proteinExistence type="predicted"/>
<organism evidence="7 8">
    <name type="scientific">candidate division MSBL1 archaeon SCGC-AAA382C18</name>
    <dbReference type="NCBI Taxonomy" id="1698281"/>
    <lineage>
        <taxon>Archaea</taxon>
        <taxon>Methanobacteriati</taxon>
        <taxon>Methanobacteriota</taxon>
        <taxon>candidate division MSBL1</taxon>
    </lineage>
</organism>
<evidence type="ECO:0000256" key="4">
    <source>
        <dbReference type="ARBA" id="ARBA00022989"/>
    </source>
</evidence>
<dbReference type="EMBL" id="LHYF01000002">
    <property type="protein sequence ID" value="KXB07420.1"/>
    <property type="molecule type" value="Genomic_DNA"/>
</dbReference>
<dbReference type="InterPro" id="IPR039428">
    <property type="entry name" value="NUOK/Mnh_C1-like"/>
</dbReference>
<dbReference type="Proteomes" id="UP000070404">
    <property type="component" value="Unassembled WGS sequence"/>
</dbReference>
<keyword evidence="2" id="KW-1003">Cell membrane</keyword>
<evidence type="ECO:0000256" key="5">
    <source>
        <dbReference type="ARBA" id="ARBA00023136"/>
    </source>
</evidence>
<dbReference type="PANTHER" id="PTHR34583:SF2">
    <property type="entry name" value="ANTIPORTER SUBUNIT MNHC2-RELATED"/>
    <property type="match status" value="1"/>
</dbReference>
<evidence type="ECO:0000313" key="8">
    <source>
        <dbReference type="Proteomes" id="UP000070404"/>
    </source>
</evidence>
<evidence type="ECO:0000256" key="3">
    <source>
        <dbReference type="ARBA" id="ARBA00022692"/>
    </source>
</evidence>
<evidence type="ECO:0008006" key="9">
    <source>
        <dbReference type="Google" id="ProtNLM"/>
    </source>
</evidence>
<feature type="transmembrane region" description="Helical" evidence="6">
    <location>
        <begin position="29"/>
        <end position="49"/>
    </location>
</feature>
<keyword evidence="8" id="KW-1185">Reference proteome</keyword>
<keyword evidence="4 6" id="KW-1133">Transmembrane helix</keyword>
<feature type="transmembrane region" description="Helical" evidence="6">
    <location>
        <begin position="6"/>
        <end position="22"/>
    </location>
</feature>
<protein>
    <recommendedName>
        <fullName evidence="9">Cation:proton antiporter</fullName>
    </recommendedName>
</protein>
<dbReference type="Gene3D" id="1.10.287.3510">
    <property type="match status" value="1"/>
</dbReference>
<evidence type="ECO:0000256" key="1">
    <source>
        <dbReference type="ARBA" id="ARBA00004651"/>
    </source>
</evidence>
<dbReference type="Pfam" id="PF00420">
    <property type="entry name" value="Oxidored_q2"/>
    <property type="match status" value="1"/>
</dbReference>
<comment type="caution">
    <text evidence="7">The sequence shown here is derived from an EMBL/GenBank/DDBJ whole genome shotgun (WGS) entry which is preliminary data.</text>
</comment>
<evidence type="ECO:0000256" key="6">
    <source>
        <dbReference type="SAM" id="Phobius"/>
    </source>
</evidence>
<feature type="transmembrane region" description="Helical" evidence="6">
    <location>
        <begin position="84"/>
        <end position="108"/>
    </location>
</feature>
<name>A0A133VLY2_9EURY</name>
<dbReference type="InterPro" id="IPR050601">
    <property type="entry name" value="CPA3_antiporter_subunitC"/>
</dbReference>
<keyword evidence="5 6" id="KW-0472">Membrane</keyword>
<evidence type="ECO:0000313" key="7">
    <source>
        <dbReference type="EMBL" id="KXB07420.1"/>
    </source>
</evidence>
<accession>A0A133VLY2</accession>
<dbReference type="PANTHER" id="PTHR34583">
    <property type="entry name" value="ANTIPORTER SUBUNIT MNHC2-RELATED"/>
    <property type="match status" value="1"/>
</dbReference>
<gene>
    <name evidence="7" type="ORF">AKJ52_00280</name>
</gene>
<sequence length="124" mass="13908">MIALHYPIAILLFLIGIYCLLFRRNLIKMVIGLELLTDGIHLFLISIGFKDIPNPIAPIISGELLEKGLFAQFAQRAVDPLPQVLVLTSIVIDISIVALALSLVIYIYNKYKTLNTFEIKELRG</sequence>
<reference evidence="7 8" key="1">
    <citation type="journal article" date="2016" name="Sci. Rep.">
        <title>Metabolic traits of an uncultured archaeal lineage -MSBL1- from brine pools of the Red Sea.</title>
        <authorList>
            <person name="Mwirichia R."/>
            <person name="Alam I."/>
            <person name="Rashid M."/>
            <person name="Vinu M."/>
            <person name="Ba-Alawi W."/>
            <person name="Anthony Kamau A."/>
            <person name="Kamanda Ngugi D."/>
            <person name="Goker M."/>
            <person name="Klenk H.P."/>
            <person name="Bajic V."/>
            <person name="Stingl U."/>
        </authorList>
    </citation>
    <scope>NUCLEOTIDE SEQUENCE [LARGE SCALE GENOMIC DNA]</scope>
    <source>
        <strain evidence="7">SCGC-AAA382C18</strain>
    </source>
</reference>